<gene>
    <name evidence="2" type="primary">LOC142173593</name>
</gene>
<sequence length="186" mass="21482">MPLVRKAKVKIQAVDSQGQSLPNATVSLAQQKNNFPFGNAISQHILNNKAYQDWFTSRFMYTVFENEMKWYANEKIPGQLDYNVADAMLSLVQKYNIKVRGHNVFWDNPQNMPSWARYLSPAQLSATASRRINSVMNRYLGQLIHWDVVNENVHFSFLEQMLGKNASAVYYTSRSERDNYVGTMES</sequence>
<dbReference type="RefSeq" id="XP_075095315.1">
    <property type="nucleotide sequence ID" value="XM_075239214.1"/>
</dbReference>
<organism evidence="1 2">
    <name type="scientific">Nicotiana tabacum</name>
    <name type="common">Common tobacco</name>
    <dbReference type="NCBI Taxonomy" id="4097"/>
    <lineage>
        <taxon>Eukaryota</taxon>
        <taxon>Viridiplantae</taxon>
        <taxon>Streptophyta</taxon>
        <taxon>Embryophyta</taxon>
        <taxon>Tracheophyta</taxon>
        <taxon>Spermatophyta</taxon>
        <taxon>Magnoliopsida</taxon>
        <taxon>eudicotyledons</taxon>
        <taxon>Gunneridae</taxon>
        <taxon>Pentapetalae</taxon>
        <taxon>asterids</taxon>
        <taxon>lamiids</taxon>
        <taxon>Solanales</taxon>
        <taxon>Solanaceae</taxon>
        <taxon>Nicotianoideae</taxon>
        <taxon>Nicotianeae</taxon>
        <taxon>Nicotiana</taxon>
    </lineage>
</organism>
<keyword evidence="1" id="KW-1185">Reference proteome</keyword>
<name>A0AC58TDN2_TOBAC</name>
<protein>
    <submittedName>
        <fullName evidence="2">Endo-1,4-beta-xylanase 4-like</fullName>
    </submittedName>
</protein>
<reference evidence="2" key="2">
    <citation type="submission" date="2025-08" db="UniProtKB">
        <authorList>
            <consortium name="RefSeq"/>
        </authorList>
    </citation>
    <scope>IDENTIFICATION</scope>
    <source>
        <tissue evidence="2">Leaf</tissue>
    </source>
</reference>
<accession>A0AC58TDN2</accession>
<evidence type="ECO:0000313" key="2">
    <source>
        <dbReference type="RefSeq" id="XP_075095315.1"/>
    </source>
</evidence>
<proteinExistence type="predicted"/>
<evidence type="ECO:0000313" key="1">
    <source>
        <dbReference type="Proteomes" id="UP000790787"/>
    </source>
</evidence>
<dbReference type="Proteomes" id="UP000790787">
    <property type="component" value="Chromosome 19"/>
</dbReference>
<reference evidence="1" key="1">
    <citation type="journal article" date="2014" name="Nat. Commun.">
        <title>The tobacco genome sequence and its comparison with those of tomato and potato.</title>
        <authorList>
            <person name="Sierro N."/>
            <person name="Battey J.N."/>
            <person name="Ouadi S."/>
            <person name="Bakaher N."/>
            <person name="Bovet L."/>
            <person name="Willig A."/>
            <person name="Goepfert S."/>
            <person name="Peitsch M.C."/>
            <person name="Ivanov N.V."/>
        </authorList>
    </citation>
    <scope>NUCLEOTIDE SEQUENCE [LARGE SCALE GENOMIC DNA]</scope>
</reference>